<evidence type="ECO:0000256" key="5">
    <source>
        <dbReference type="ARBA" id="ARBA00022605"/>
    </source>
</evidence>
<comment type="catalytic activity">
    <reaction evidence="12">
        <text>O-phospho-D-serine + H2O = D-serine + phosphate</text>
        <dbReference type="Rhea" id="RHEA:24873"/>
        <dbReference type="ChEBI" id="CHEBI:15377"/>
        <dbReference type="ChEBI" id="CHEBI:35247"/>
        <dbReference type="ChEBI" id="CHEBI:43474"/>
        <dbReference type="ChEBI" id="CHEBI:58680"/>
        <dbReference type="EC" id="3.1.3.3"/>
    </reaction>
</comment>
<evidence type="ECO:0000256" key="9">
    <source>
        <dbReference type="ARBA" id="ARBA00023299"/>
    </source>
</evidence>
<evidence type="ECO:0000259" key="14">
    <source>
        <dbReference type="PROSITE" id="PS51671"/>
    </source>
</evidence>
<dbReference type="InterPro" id="IPR002912">
    <property type="entry name" value="ACT_dom"/>
</dbReference>
<evidence type="ECO:0000256" key="4">
    <source>
        <dbReference type="ARBA" id="ARBA00012640"/>
    </source>
</evidence>
<dbReference type="InterPro" id="IPR036412">
    <property type="entry name" value="HAD-like_sf"/>
</dbReference>
<dbReference type="Gene3D" id="3.30.70.260">
    <property type="match status" value="2"/>
</dbReference>
<evidence type="ECO:0000313" key="15">
    <source>
        <dbReference type="EMBL" id="REE97531.1"/>
    </source>
</evidence>
<evidence type="ECO:0000256" key="8">
    <source>
        <dbReference type="ARBA" id="ARBA00022842"/>
    </source>
</evidence>
<sequence>MDGSQRTLLITLTGRDRPGVTSRLFTTLAGFPLTVADVEQVVIRGRLVLGVLLVYDQGTDIGRVWTAAERVAADLDMEVELSTGRDKAAPRRRGRLHVTVLGNPLHPAALAGISGRIAANGANIDRIGRLASNPVTCIELDVSGADPDGLRAALATEAVEQRVDIAVQRAGLHRRAKRLIVMDVDSTLIQGEVIELLAEHAGCLPEVAKVTEAAMRGELDFEGSLRERVALLAGLDAEAIGEVRDKVRLAAGARTLVRTLKRLDYKFAIVSGGFTQVTDGLVEDLGIDYSAANTLEIVDGKLTGRVVGEVVDRAGKARALEHFAREAGIPISQTVAIGDGANDLDMLQAAGLGIAYNAKPVVRQAADTAVNVPYLDTILFLLGISRDEIEAADAEDSPGA</sequence>
<feature type="active site" description="Proton donor" evidence="13">
    <location>
        <position position="185"/>
    </location>
</feature>
<dbReference type="InterPro" id="IPR004469">
    <property type="entry name" value="PSP"/>
</dbReference>
<evidence type="ECO:0000313" key="16">
    <source>
        <dbReference type="Proteomes" id="UP000256661"/>
    </source>
</evidence>
<protein>
    <recommendedName>
        <fullName evidence="4">phosphoserine phosphatase</fullName>
        <ecNumber evidence="4">3.1.3.3</ecNumber>
    </recommendedName>
    <alternativeName>
        <fullName evidence="10">O-phosphoserine phosphohydrolase</fullName>
    </alternativeName>
</protein>
<keyword evidence="16" id="KW-1185">Reference proteome</keyword>
<comment type="similarity">
    <text evidence="3">Belongs to the HAD-like hydrolase superfamily. SerB family.</text>
</comment>
<dbReference type="GO" id="GO:0005737">
    <property type="term" value="C:cytoplasm"/>
    <property type="evidence" value="ECO:0007669"/>
    <property type="project" value="TreeGrafter"/>
</dbReference>
<comment type="cofactor">
    <cofactor evidence="1">
        <name>Mg(2+)</name>
        <dbReference type="ChEBI" id="CHEBI:18420"/>
    </cofactor>
</comment>
<evidence type="ECO:0000256" key="10">
    <source>
        <dbReference type="ARBA" id="ARBA00031693"/>
    </source>
</evidence>
<dbReference type="GO" id="GO:0006564">
    <property type="term" value="P:L-serine biosynthetic process"/>
    <property type="evidence" value="ECO:0007669"/>
    <property type="project" value="UniProtKB-KW"/>
</dbReference>
<dbReference type="InterPro" id="IPR023214">
    <property type="entry name" value="HAD_sf"/>
</dbReference>
<evidence type="ECO:0000256" key="7">
    <source>
        <dbReference type="ARBA" id="ARBA00022801"/>
    </source>
</evidence>
<dbReference type="RefSeq" id="WP_116023012.1">
    <property type="nucleotide sequence ID" value="NZ_QTTT01000001.1"/>
</dbReference>
<dbReference type="SFLD" id="SFLDS00003">
    <property type="entry name" value="Haloacid_Dehalogenase"/>
    <property type="match status" value="1"/>
</dbReference>
<dbReference type="FunFam" id="3.40.50.1000:FF:000041">
    <property type="entry name" value="Phosphoserine phosphatase SerB"/>
    <property type="match status" value="1"/>
</dbReference>
<organism evidence="15 16">
    <name type="scientific">Thermomonospora umbrina</name>
    <dbReference type="NCBI Taxonomy" id="111806"/>
    <lineage>
        <taxon>Bacteria</taxon>
        <taxon>Bacillati</taxon>
        <taxon>Actinomycetota</taxon>
        <taxon>Actinomycetes</taxon>
        <taxon>Streptosporangiales</taxon>
        <taxon>Thermomonosporaceae</taxon>
        <taxon>Thermomonospora</taxon>
    </lineage>
</organism>
<dbReference type="UniPathway" id="UPA00135">
    <property type="reaction ID" value="UER00198"/>
</dbReference>
<dbReference type="Gene3D" id="3.40.50.1000">
    <property type="entry name" value="HAD superfamily/HAD-like"/>
    <property type="match status" value="1"/>
</dbReference>
<keyword evidence="7" id="KW-0378">Hydrolase</keyword>
<dbReference type="SFLD" id="SFLDG01137">
    <property type="entry name" value="C1.6.1:_Phosphoserine_Phosphat"/>
    <property type="match status" value="1"/>
</dbReference>
<evidence type="ECO:0000256" key="13">
    <source>
        <dbReference type="PIRSR" id="PIRSR604469-1"/>
    </source>
</evidence>
<dbReference type="NCBIfam" id="TIGR01488">
    <property type="entry name" value="HAD-SF-IB"/>
    <property type="match status" value="1"/>
</dbReference>
<dbReference type="EMBL" id="QTTT01000001">
    <property type="protein sequence ID" value="REE97531.1"/>
    <property type="molecule type" value="Genomic_DNA"/>
</dbReference>
<evidence type="ECO:0000256" key="3">
    <source>
        <dbReference type="ARBA" id="ARBA00009184"/>
    </source>
</evidence>
<keyword evidence="5" id="KW-0028">Amino-acid biosynthesis</keyword>
<evidence type="ECO:0000256" key="11">
    <source>
        <dbReference type="ARBA" id="ARBA00048138"/>
    </source>
</evidence>
<dbReference type="PROSITE" id="PS51671">
    <property type="entry name" value="ACT"/>
    <property type="match status" value="1"/>
</dbReference>
<keyword evidence="6" id="KW-0479">Metal-binding</keyword>
<dbReference type="SUPFAM" id="SSF55021">
    <property type="entry name" value="ACT-like"/>
    <property type="match status" value="1"/>
</dbReference>
<dbReference type="PANTHER" id="PTHR43344">
    <property type="entry name" value="PHOSPHOSERINE PHOSPHATASE"/>
    <property type="match status" value="1"/>
</dbReference>
<evidence type="ECO:0000256" key="1">
    <source>
        <dbReference type="ARBA" id="ARBA00001946"/>
    </source>
</evidence>
<dbReference type="EC" id="3.1.3.3" evidence="4"/>
<evidence type="ECO:0000256" key="6">
    <source>
        <dbReference type="ARBA" id="ARBA00022723"/>
    </source>
</evidence>
<keyword evidence="9" id="KW-0718">Serine biosynthesis</keyword>
<dbReference type="Proteomes" id="UP000256661">
    <property type="component" value="Unassembled WGS sequence"/>
</dbReference>
<feature type="domain" description="ACT" evidence="14">
    <location>
        <begin position="9"/>
        <end position="88"/>
    </location>
</feature>
<dbReference type="PANTHER" id="PTHR43344:SF2">
    <property type="entry name" value="PHOSPHOSERINE PHOSPHATASE"/>
    <property type="match status" value="1"/>
</dbReference>
<dbReference type="GO" id="GO:0036424">
    <property type="term" value="F:L-phosphoserine phosphatase activity"/>
    <property type="evidence" value="ECO:0007669"/>
    <property type="project" value="InterPro"/>
</dbReference>
<proteinExistence type="inferred from homology"/>
<dbReference type="Pfam" id="PF13740">
    <property type="entry name" value="ACT_6"/>
    <property type="match status" value="1"/>
</dbReference>
<dbReference type="InterPro" id="IPR045865">
    <property type="entry name" value="ACT-like_dom_sf"/>
</dbReference>
<accession>A0A3D9T134</accession>
<comment type="catalytic activity">
    <reaction evidence="11">
        <text>O-phospho-L-serine + H2O = L-serine + phosphate</text>
        <dbReference type="Rhea" id="RHEA:21208"/>
        <dbReference type="ChEBI" id="CHEBI:15377"/>
        <dbReference type="ChEBI" id="CHEBI:33384"/>
        <dbReference type="ChEBI" id="CHEBI:43474"/>
        <dbReference type="ChEBI" id="CHEBI:57524"/>
        <dbReference type="EC" id="3.1.3.3"/>
    </reaction>
</comment>
<evidence type="ECO:0000256" key="12">
    <source>
        <dbReference type="ARBA" id="ARBA00048523"/>
    </source>
</evidence>
<dbReference type="Pfam" id="PF21086">
    <property type="entry name" value="ACT_PSP_2"/>
    <property type="match status" value="1"/>
</dbReference>
<dbReference type="SFLD" id="SFLDF00029">
    <property type="entry name" value="phosphoserine_phosphatase"/>
    <property type="match status" value="1"/>
</dbReference>
<name>A0A3D9T134_9ACTN</name>
<dbReference type="Pfam" id="PF12710">
    <property type="entry name" value="HAD"/>
    <property type="match status" value="1"/>
</dbReference>
<comment type="pathway">
    <text evidence="2">Amino-acid biosynthesis; L-serine biosynthesis; L-serine from 3-phospho-D-glycerate: step 3/3.</text>
</comment>
<dbReference type="InterPro" id="IPR049148">
    <property type="entry name" value="PSP_ACT"/>
</dbReference>
<evidence type="ECO:0000256" key="2">
    <source>
        <dbReference type="ARBA" id="ARBA00005135"/>
    </source>
</evidence>
<dbReference type="InterPro" id="IPR050582">
    <property type="entry name" value="HAD-like_SerB"/>
</dbReference>
<comment type="caution">
    <text evidence="15">The sequence shown here is derived from an EMBL/GenBank/DDBJ whole genome shotgun (WGS) entry which is preliminary data.</text>
</comment>
<reference evidence="15 16" key="1">
    <citation type="submission" date="2018-08" db="EMBL/GenBank/DDBJ databases">
        <title>Sequencing the genomes of 1000 actinobacteria strains.</title>
        <authorList>
            <person name="Klenk H.-P."/>
        </authorList>
    </citation>
    <scope>NUCLEOTIDE SEQUENCE [LARGE SCALE GENOMIC DNA]</scope>
    <source>
        <strain evidence="15 16">DSM 43927</strain>
    </source>
</reference>
<dbReference type="AlphaFoldDB" id="A0A3D9T134"/>
<feature type="active site" description="Nucleophile" evidence="13">
    <location>
        <position position="183"/>
    </location>
</feature>
<dbReference type="SFLD" id="SFLDG01136">
    <property type="entry name" value="C1.6:_Phosphoserine_Phosphatas"/>
    <property type="match status" value="1"/>
</dbReference>
<dbReference type="GO" id="GO:0000287">
    <property type="term" value="F:magnesium ion binding"/>
    <property type="evidence" value="ECO:0007669"/>
    <property type="project" value="TreeGrafter"/>
</dbReference>
<dbReference type="NCBIfam" id="TIGR00338">
    <property type="entry name" value="serB"/>
    <property type="match status" value="1"/>
</dbReference>
<dbReference type="CDD" id="cd07500">
    <property type="entry name" value="HAD_PSP"/>
    <property type="match status" value="1"/>
</dbReference>
<dbReference type="SUPFAM" id="SSF56784">
    <property type="entry name" value="HAD-like"/>
    <property type="match status" value="1"/>
</dbReference>
<keyword evidence="8" id="KW-0460">Magnesium</keyword>
<dbReference type="OrthoDB" id="9792539at2"/>
<gene>
    <name evidence="15" type="ORF">DFJ69_3004</name>
</gene>